<keyword evidence="7" id="KW-0653">Protein transport</keyword>
<organism evidence="12 13">
    <name type="scientific">Candidatus Phycosocius spiralis</name>
    <dbReference type="NCBI Taxonomy" id="2815099"/>
    <lineage>
        <taxon>Bacteria</taxon>
        <taxon>Pseudomonadati</taxon>
        <taxon>Pseudomonadota</taxon>
        <taxon>Alphaproteobacteria</taxon>
        <taxon>Caulobacterales</taxon>
        <taxon>Caulobacterales incertae sedis</taxon>
        <taxon>Candidatus Phycosocius</taxon>
    </lineage>
</organism>
<evidence type="ECO:0000256" key="7">
    <source>
        <dbReference type="ARBA" id="ARBA00022927"/>
    </source>
</evidence>
<evidence type="ECO:0000256" key="9">
    <source>
        <dbReference type="ARBA" id="ARBA00023136"/>
    </source>
</evidence>
<dbReference type="Gene3D" id="3.30.1150.10">
    <property type="match status" value="1"/>
</dbReference>
<feature type="compositionally biased region" description="Pro residues" evidence="10">
    <location>
        <begin position="50"/>
        <end position="68"/>
    </location>
</feature>
<dbReference type="PROSITE" id="PS52015">
    <property type="entry name" value="TONB_CTD"/>
    <property type="match status" value="1"/>
</dbReference>
<keyword evidence="5" id="KW-0997">Cell inner membrane</keyword>
<comment type="caution">
    <text evidence="12">The sequence shown here is derived from an EMBL/GenBank/DDBJ whole genome shotgun (WGS) entry which is preliminary data.</text>
</comment>
<evidence type="ECO:0000256" key="10">
    <source>
        <dbReference type="SAM" id="MobiDB-lite"/>
    </source>
</evidence>
<sequence length="214" mass="23779">MAKYRMLFLLISILIWTGILYGVSKIRPELVSDFMDNLNVVKAEKEKPKPPPPPPPPPPEKLPPPPPLVERQTRVVVDIPPPPQEEIRETVVRAPPTQLTDYQPPAPPPPPPPPPPPSCTEGARNARKIRDFNVDRAYPQRAVDRGTEGNVRATLQIDASGSVVGVIITSANPPGVFDSAVEREARRMKFEPARRNCENVADDYPLDVQFKLDE</sequence>
<proteinExistence type="inferred from homology"/>
<feature type="region of interest" description="Disordered" evidence="10">
    <location>
        <begin position="43"/>
        <end position="123"/>
    </location>
</feature>
<name>A0ABQ4PTR0_9PROT</name>
<evidence type="ECO:0000256" key="2">
    <source>
        <dbReference type="ARBA" id="ARBA00006555"/>
    </source>
</evidence>
<dbReference type="NCBIfam" id="TIGR01352">
    <property type="entry name" value="tonB_Cterm"/>
    <property type="match status" value="1"/>
</dbReference>
<dbReference type="PANTHER" id="PTHR33446">
    <property type="entry name" value="PROTEIN TONB-RELATED"/>
    <property type="match status" value="1"/>
</dbReference>
<evidence type="ECO:0000256" key="3">
    <source>
        <dbReference type="ARBA" id="ARBA00022448"/>
    </source>
</evidence>
<dbReference type="PRINTS" id="PR01217">
    <property type="entry name" value="PRICHEXTENSN"/>
</dbReference>
<feature type="domain" description="TonB C-terminal" evidence="11">
    <location>
        <begin position="123"/>
        <end position="214"/>
    </location>
</feature>
<dbReference type="SUPFAM" id="SSF74653">
    <property type="entry name" value="TolA/TonB C-terminal domain"/>
    <property type="match status" value="1"/>
</dbReference>
<dbReference type="InterPro" id="IPR006260">
    <property type="entry name" value="TonB/TolA_C"/>
</dbReference>
<dbReference type="Proteomes" id="UP001161064">
    <property type="component" value="Unassembled WGS sequence"/>
</dbReference>
<feature type="compositionally biased region" description="Pro residues" evidence="10">
    <location>
        <begin position="104"/>
        <end position="118"/>
    </location>
</feature>
<keyword evidence="6" id="KW-0812">Transmembrane</keyword>
<keyword evidence="13" id="KW-1185">Reference proteome</keyword>
<evidence type="ECO:0000259" key="11">
    <source>
        <dbReference type="PROSITE" id="PS52015"/>
    </source>
</evidence>
<dbReference type="InterPro" id="IPR037682">
    <property type="entry name" value="TonB_C"/>
</dbReference>
<dbReference type="PANTHER" id="PTHR33446:SF2">
    <property type="entry name" value="PROTEIN TONB"/>
    <property type="match status" value="1"/>
</dbReference>
<keyword evidence="9" id="KW-0472">Membrane</keyword>
<comment type="similarity">
    <text evidence="2">Belongs to the TonB family.</text>
</comment>
<comment type="subcellular location">
    <subcellularLocation>
        <location evidence="1">Cell inner membrane</location>
        <topology evidence="1">Single-pass membrane protein</topology>
        <orientation evidence="1">Periplasmic side</orientation>
    </subcellularLocation>
</comment>
<dbReference type="RefSeq" id="WP_284358900.1">
    <property type="nucleotide sequence ID" value="NZ_BPFZ01000002.1"/>
</dbReference>
<reference evidence="12" key="1">
    <citation type="submission" date="2021-05" db="EMBL/GenBank/DDBJ databases">
        <authorList>
            <person name="Tanabe Y."/>
        </authorList>
    </citation>
    <scope>NUCLEOTIDE SEQUENCE</scope>
    <source>
        <strain evidence="12">BOTRYCO-1</strain>
    </source>
</reference>
<keyword evidence="8" id="KW-1133">Transmembrane helix</keyword>
<evidence type="ECO:0000256" key="1">
    <source>
        <dbReference type="ARBA" id="ARBA00004383"/>
    </source>
</evidence>
<reference evidence="12" key="2">
    <citation type="journal article" date="2023" name="ISME Commun">
        <title>Characterization of a bloom-associated alphaproteobacterial lineage, 'Candidatus Phycosocius': insights into freshwater algal-bacterial interactions.</title>
        <authorList>
            <person name="Tanabe Y."/>
            <person name="Yamaguchi H."/>
            <person name="Yoshida M."/>
            <person name="Kai A."/>
            <person name="Okazaki Y."/>
        </authorList>
    </citation>
    <scope>NUCLEOTIDE SEQUENCE</scope>
    <source>
        <strain evidence="12">BOTRYCO-1</strain>
    </source>
</reference>
<evidence type="ECO:0000313" key="12">
    <source>
        <dbReference type="EMBL" id="GIU66383.1"/>
    </source>
</evidence>
<keyword evidence="4" id="KW-1003">Cell membrane</keyword>
<accession>A0ABQ4PTR0</accession>
<evidence type="ECO:0000256" key="8">
    <source>
        <dbReference type="ARBA" id="ARBA00022989"/>
    </source>
</evidence>
<evidence type="ECO:0000313" key="13">
    <source>
        <dbReference type="Proteomes" id="UP001161064"/>
    </source>
</evidence>
<evidence type="ECO:0000256" key="4">
    <source>
        <dbReference type="ARBA" id="ARBA00022475"/>
    </source>
</evidence>
<dbReference type="EMBL" id="BPFZ01000002">
    <property type="protein sequence ID" value="GIU66383.1"/>
    <property type="molecule type" value="Genomic_DNA"/>
</dbReference>
<evidence type="ECO:0000256" key="6">
    <source>
        <dbReference type="ARBA" id="ARBA00022692"/>
    </source>
</evidence>
<gene>
    <name evidence="12" type="ORF">PsB1_0537</name>
</gene>
<dbReference type="InterPro" id="IPR051045">
    <property type="entry name" value="TonB-dependent_transducer"/>
</dbReference>
<evidence type="ECO:0000256" key="5">
    <source>
        <dbReference type="ARBA" id="ARBA00022519"/>
    </source>
</evidence>
<protein>
    <recommendedName>
        <fullName evidence="11">TonB C-terminal domain-containing protein</fullName>
    </recommendedName>
</protein>
<dbReference type="Pfam" id="PF03544">
    <property type="entry name" value="TonB_C"/>
    <property type="match status" value="1"/>
</dbReference>
<keyword evidence="3" id="KW-0813">Transport</keyword>